<protein>
    <submittedName>
        <fullName evidence="2">Uncharacterized protein</fullName>
    </submittedName>
</protein>
<organism evidence="2 3">
    <name type="scientific">Imperialibacter roseus</name>
    <dbReference type="NCBI Taxonomy" id="1324217"/>
    <lineage>
        <taxon>Bacteria</taxon>
        <taxon>Pseudomonadati</taxon>
        <taxon>Bacteroidota</taxon>
        <taxon>Cytophagia</taxon>
        <taxon>Cytophagales</taxon>
        <taxon>Flammeovirgaceae</taxon>
        <taxon>Imperialibacter</taxon>
    </lineage>
</organism>
<name>A0ABZ0IMU5_9BACT</name>
<keyword evidence="3" id="KW-1185">Reference proteome</keyword>
<evidence type="ECO:0000313" key="3">
    <source>
        <dbReference type="Proteomes" id="UP001302349"/>
    </source>
</evidence>
<keyword evidence="1" id="KW-1133">Transmembrane helix</keyword>
<proteinExistence type="predicted"/>
<evidence type="ECO:0000313" key="2">
    <source>
        <dbReference type="EMBL" id="WOK05076.1"/>
    </source>
</evidence>
<accession>A0ABZ0IMU5</accession>
<feature type="transmembrane region" description="Helical" evidence="1">
    <location>
        <begin position="12"/>
        <end position="29"/>
    </location>
</feature>
<dbReference type="EMBL" id="CP136051">
    <property type="protein sequence ID" value="WOK05076.1"/>
    <property type="molecule type" value="Genomic_DNA"/>
</dbReference>
<dbReference type="RefSeq" id="WP_317487869.1">
    <property type="nucleotide sequence ID" value="NZ_CP136051.1"/>
</dbReference>
<keyword evidence="1" id="KW-0812">Transmembrane</keyword>
<reference evidence="2 3" key="1">
    <citation type="journal article" date="2023" name="Microbiol. Resour. Announc.">
        <title>Complete Genome Sequence of Imperialibacter roseus strain P4T.</title>
        <authorList>
            <person name="Tizabi D.R."/>
            <person name="Bachvaroff T."/>
            <person name="Hill R.T."/>
        </authorList>
    </citation>
    <scope>NUCLEOTIDE SEQUENCE [LARGE SCALE GENOMIC DNA]</scope>
    <source>
        <strain evidence="2 3">P4T</strain>
    </source>
</reference>
<gene>
    <name evidence="2" type="ORF">RT717_18500</name>
</gene>
<keyword evidence="1" id="KW-0472">Membrane</keyword>
<evidence type="ECO:0000256" key="1">
    <source>
        <dbReference type="SAM" id="Phobius"/>
    </source>
</evidence>
<sequence>MILKITKQVQADYGGVMAALAMVATNTMWPDEWVVKMELGE</sequence>
<dbReference type="Proteomes" id="UP001302349">
    <property type="component" value="Chromosome"/>
</dbReference>